<sequence length="166" mass="18980">MHIFPEFENKHLIEEVRKKFDPLYGLVPPHITLVFPFESQMPTSRLEKHVRDTLVGVCPFPIHLKGITATLDNHLFLNVKKGNDNIIELHDRLYSGLLRGFLNRRHTYTPHLTVGRFNAETELQTALDNTESFEACFDIVVTKVASEIIHSNGESTIEFIVSLVNS</sequence>
<dbReference type="EMBL" id="NHRJ02000014">
    <property type="protein sequence ID" value="PZE19699.1"/>
    <property type="molecule type" value="Genomic_DNA"/>
</dbReference>
<dbReference type="Proteomes" id="UP000214746">
    <property type="component" value="Unassembled WGS sequence"/>
</dbReference>
<proteinExistence type="predicted"/>
<dbReference type="PANTHER" id="PTHR40037:SF1">
    <property type="entry name" value="PHOSPHOESTERASE SAOUHSC_00951-RELATED"/>
    <property type="match status" value="1"/>
</dbReference>
<dbReference type="PANTHER" id="PTHR40037">
    <property type="entry name" value="PHOSPHOESTERASE YJCG-RELATED"/>
    <property type="match status" value="1"/>
</dbReference>
<dbReference type="AlphaFoldDB" id="A0A2W1N4N7"/>
<evidence type="ECO:0000313" key="1">
    <source>
        <dbReference type="EMBL" id="PZE19699.1"/>
    </source>
</evidence>
<protein>
    <submittedName>
        <fullName evidence="1">2'-5' RNA ligase family protein</fullName>
    </submittedName>
</protein>
<dbReference type="InterPro" id="IPR050580">
    <property type="entry name" value="2H_phosphoesterase_YjcG-like"/>
</dbReference>
<reference evidence="1" key="1">
    <citation type="submission" date="2018-06" db="EMBL/GenBank/DDBJ databases">
        <title>Paenibacillus xerothermodurans sp. nov. an extremely dry heat resistant spore forming bacterium isolated from the soil of Cape Canaveral, Florida.</title>
        <authorList>
            <person name="Seuylemezian A."/>
            <person name="Kaur N."/>
            <person name="Patil P."/>
            <person name="Patil P."/>
            <person name="Mayilraj S."/>
            <person name="Vaishampayan P."/>
        </authorList>
    </citation>
    <scope>NUCLEOTIDE SEQUENCE [LARGE SCALE GENOMIC DNA]</scope>
    <source>
        <strain evidence="1">ATCC 27380</strain>
    </source>
</reference>
<keyword evidence="2" id="KW-1185">Reference proteome</keyword>
<dbReference type="SUPFAM" id="SSF55144">
    <property type="entry name" value="LigT-like"/>
    <property type="match status" value="1"/>
</dbReference>
<comment type="caution">
    <text evidence="1">The sequence shown here is derived from an EMBL/GenBank/DDBJ whole genome shotgun (WGS) entry which is preliminary data.</text>
</comment>
<dbReference type="InterPro" id="IPR009097">
    <property type="entry name" value="Cyclic_Pdiesterase"/>
</dbReference>
<dbReference type="Pfam" id="PF13563">
    <property type="entry name" value="2_5_RNA_ligase2"/>
    <property type="match status" value="1"/>
</dbReference>
<name>A0A2W1N4N7_PAEXE</name>
<dbReference type="OrthoDB" id="1524661at2"/>
<dbReference type="GO" id="GO:0016874">
    <property type="term" value="F:ligase activity"/>
    <property type="evidence" value="ECO:0007669"/>
    <property type="project" value="UniProtKB-KW"/>
</dbReference>
<gene>
    <name evidence="1" type="ORF">CBW46_017360</name>
</gene>
<accession>A0A2W1N4N7</accession>
<organism evidence="1 2">
    <name type="scientific">Paenibacillus xerothermodurans</name>
    <dbReference type="NCBI Taxonomy" id="1977292"/>
    <lineage>
        <taxon>Bacteria</taxon>
        <taxon>Bacillati</taxon>
        <taxon>Bacillota</taxon>
        <taxon>Bacilli</taxon>
        <taxon>Bacillales</taxon>
        <taxon>Paenibacillaceae</taxon>
        <taxon>Paenibacillus</taxon>
    </lineage>
</organism>
<dbReference type="Gene3D" id="3.90.1140.10">
    <property type="entry name" value="Cyclic phosphodiesterase"/>
    <property type="match status" value="1"/>
</dbReference>
<keyword evidence="1" id="KW-0436">Ligase</keyword>
<evidence type="ECO:0000313" key="2">
    <source>
        <dbReference type="Proteomes" id="UP000214746"/>
    </source>
</evidence>